<dbReference type="GO" id="GO:0004503">
    <property type="term" value="F:tyrosinase activity"/>
    <property type="evidence" value="ECO:0007669"/>
    <property type="project" value="UniProtKB-EC"/>
</dbReference>
<evidence type="ECO:0000313" key="14">
    <source>
        <dbReference type="Proteomes" id="UP001281614"/>
    </source>
</evidence>
<dbReference type="GO" id="GO:0042438">
    <property type="term" value="P:melanin biosynthetic process"/>
    <property type="evidence" value="ECO:0007669"/>
    <property type="project" value="UniProtKB-KW"/>
</dbReference>
<protein>
    <recommendedName>
        <fullName evidence="3">tyrosinase</fullName>
        <ecNumber evidence="3">1.14.18.1</ecNumber>
    </recommendedName>
</protein>
<gene>
    <name evidence="13" type="ORF">CKAH01_11639</name>
</gene>
<comment type="cofactor">
    <cofactor evidence="1">
        <name>Cu(2+)</name>
        <dbReference type="ChEBI" id="CHEBI:29036"/>
    </cofactor>
</comment>
<evidence type="ECO:0000256" key="10">
    <source>
        <dbReference type="ARBA" id="ARBA00048881"/>
    </source>
</evidence>
<evidence type="ECO:0000256" key="5">
    <source>
        <dbReference type="ARBA" id="ARBA00023002"/>
    </source>
</evidence>
<feature type="domain" description="Tyrosinase copper-binding" evidence="11">
    <location>
        <begin position="206"/>
        <end position="223"/>
    </location>
</feature>
<comment type="caution">
    <text evidence="13">The sequence shown here is derived from an EMBL/GenBank/DDBJ whole genome shotgun (WGS) entry which is preliminary data.</text>
</comment>
<dbReference type="Gene3D" id="2.60.310.20">
    <property type="match status" value="1"/>
</dbReference>
<dbReference type="SUPFAM" id="SSF48056">
    <property type="entry name" value="Di-copper centre-containing domain"/>
    <property type="match status" value="1"/>
</dbReference>
<feature type="domain" description="Tyrosinase copper-binding" evidence="12">
    <location>
        <begin position="505"/>
        <end position="516"/>
    </location>
</feature>
<keyword evidence="8" id="KW-0470">Melanin biosynthesis</keyword>
<dbReference type="InterPro" id="IPR002227">
    <property type="entry name" value="Tyrosinase_Cu-bd"/>
</dbReference>
<dbReference type="Proteomes" id="UP001281614">
    <property type="component" value="Unassembled WGS sequence"/>
</dbReference>
<evidence type="ECO:0000313" key="13">
    <source>
        <dbReference type="EMBL" id="KAK2778713.1"/>
    </source>
</evidence>
<dbReference type="EMBL" id="VYYT01000009">
    <property type="protein sequence ID" value="KAK2778713.1"/>
    <property type="molecule type" value="Genomic_DNA"/>
</dbReference>
<comment type="catalytic activity">
    <reaction evidence="10">
        <text>L-tyrosine + O2 = L-dopaquinone + H2O</text>
        <dbReference type="Rhea" id="RHEA:18117"/>
        <dbReference type="ChEBI" id="CHEBI:15377"/>
        <dbReference type="ChEBI" id="CHEBI:15379"/>
        <dbReference type="ChEBI" id="CHEBI:57924"/>
        <dbReference type="ChEBI" id="CHEBI:58315"/>
        <dbReference type="EC" id="1.14.18.1"/>
    </reaction>
</comment>
<organism evidence="13 14">
    <name type="scientific">Colletotrichum kahawae</name>
    <name type="common">Coffee berry disease fungus</name>
    <dbReference type="NCBI Taxonomy" id="34407"/>
    <lineage>
        <taxon>Eukaryota</taxon>
        <taxon>Fungi</taxon>
        <taxon>Dikarya</taxon>
        <taxon>Ascomycota</taxon>
        <taxon>Pezizomycotina</taxon>
        <taxon>Sordariomycetes</taxon>
        <taxon>Hypocreomycetidae</taxon>
        <taxon>Glomerellales</taxon>
        <taxon>Glomerellaceae</taxon>
        <taxon>Colletotrichum</taxon>
        <taxon>Colletotrichum gloeosporioides species complex</taxon>
    </lineage>
</organism>
<evidence type="ECO:0000256" key="9">
    <source>
        <dbReference type="ARBA" id="ARBA00048233"/>
    </source>
</evidence>
<dbReference type="AlphaFoldDB" id="A0AAE0DG71"/>
<dbReference type="GO" id="GO:0046872">
    <property type="term" value="F:metal ion binding"/>
    <property type="evidence" value="ECO:0007669"/>
    <property type="project" value="UniProtKB-KW"/>
</dbReference>
<dbReference type="PANTHER" id="PTHR11474">
    <property type="entry name" value="TYROSINASE FAMILY MEMBER"/>
    <property type="match status" value="1"/>
</dbReference>
<dbReference type="PROSITE" id="PS00498">
    <property type="entry name" value="TYROSINASE_2"/>
    <property type="match status" value="1"/>
</dbReference>
<dbReference type="Gene3D" id="1.10.1280.10">
    <property type="entry name" value="Di-copper center containing domain from catechol oxidase"/>
    <property type="match status" value="1"/>
</dbReference>
<dbReference type="InterPro" id="IPR041640">
    <property type="entry name" value="Tyrosinase_C"/>
</dbReference>
<evidence type="ECO:0000259" key="11">
    <source>
        <dbReference type="PROSITE" id="PS00497"/>
    </source>
</evidence>
<name>A0AAE0DG71_COLKA</name>
<keyword evidence="14" id="KW-1185">Reference proteome</keyword>
<evidence type="ECO:0000256" key="7">
    <source>
        <dbReference type="ARBA" id="ARBA00023033"/>
    </source>
</evidence>
<evidence type="ECO:0000256" key="1">
    <source>
        <dbReference type="ARBA" id="ARBA00001973"/>
    </source>
</evidence>
<keyword evidence="5" id="KW-0560">Oxidoreductase</keyword>
<accession>A0AAE0DG71</accession>
<dbReference type="Pfam" id="PF18132">
    <property type="entry name" value="Tyrosinase_C"/>
    <property type="match status" value="1"/>
</dbReference>
<evidence type="ECO:0000259" key="12">
    <source>
        <dbReference type="PROSITE" id="PS00498"/>
    </source>
</evidence>
<dbReference type="PROSITE" id="PS00497">
    <property type="entry name" value="TYROSINASE_1"/>
    <property type="match status" value="1"/>
</dbReference>
<comment type="similarity">
    <text evidence="2">Belongs to the tyrosinase family.</text>
</comment>
<reference evidence="13" key="1">
    <citation type="submission" date="2023-02" db="EMBL/GenBank/DDBJ databases">
        <title>Colletotrichum kahawae CIFC_Que2 genome sequencing and assembly.</title>
        <authorList>
            <person name="Baroncelli R."/>
        </authorList>
    </citation>
    <scope>NUCLEOTIDE SEQUENCE</scope>
    <source>
        <strain evidence="13">CIFC_Que2</strain>
    </source>
</reference>
<dbReference type="EC" id="1.14.18.1" evidence="3"/>
<keyword evidence="6" id="KW-0186">Copper</keyword>
<dbReference type="Pfam" id="PF00264">
    <property type="entry name" value="Tyrosinase"/>
    <property type="match status" value="1"/>
</dbReference>
<keyword evidence="7" id="KW-0503">Monooxygenase</keyword>
<evidence type="ECO:0000256" key="2">
    <source>
        <dbReference type="ARBA" id="ARBA00009928"/>
    </source>
</evidence>
<evidence type="ECO:0000256" key="4">
    <source>
        <dbReference type="ARBA" id="ARBA00022723"/>
    </source>
</evidence>
<evidence type="ECO:0000256" key="3">
    <source>
        <dbReference type="ARBA" id="ARBA00011906"/>
    </source>
</evidence>
<keyword evidence="4" id="KW-0479">Metal-binding</keyword>
<comment type="catalytic activity">
    <reaction evidence="9">
        <text>2 L-dopa + O2 = 2 L-dopaquinone + 2 H2O</text>
        <dbReference type="Rhea" id="RHEA:34287"/>
        <dbReference type="ChEBI" id="CHEBI:15377"/>
        <dbReference type="ChEBI" id="CHEBI:15379"/>
        <dbReference type="ChEBI" id="CHEBI:57504"/>
        <dbReference type="ChEBI" id="CHEBI:57924"/>
        <dbReference type="EC" id="1.14.18.1"/>
    </reaction>
</comment>
<dbReference type="PANTHER" id="PTHR11474:SF76">
    <property type="entry name" value="SHKT DOMAIN-CONTAINING PROTEIN"/>
    <property type="match status" value="1"/>
</dbReference>
<proteinExistence type="inferred from homology"/>
<sequence length="859" mass="98206">MSYKIWLDDKPHSKEGHIFEATLPFNGQEIWGPRGAHENTSRLGDALRKADPRFDIVLKKKSHSVEGHVRCISVIHHGRLILNKLSTHDTMEGLVKAVNEKWAEGGTYGITGIPRPDDLQDKTINIPFVPEMPVRYNVEFLATEKKLRKQWTLFVLALEKFKNKPIQDKLSYFQIAGIHAAPYQPWDGAPRGPDDKSGRPLGYCVHNGLNFPTWHRPYMLLFEQLIWENMNEVVTHWIREHGLPDEEAEGWYKEAEAWRLPYWDWAAQQTYAEDFACPEVLVQGPVRIYPPAAVKNRYPEGGLYANPFWGFNNPVRYEDGEDQGDPRPFGDMPESLKEWNIPQTEERDDKGVLKDILPWDKVSGVSRYGLFRKDKIEGLHTERSDEKYTYRGLSGVNNAWQANTVFASMKKDNAWYPPKKETDPDQKDWKFQGPGTLSDGVNRMFCPEYLKTYEEFASTKWYKEGRPSGYLNLEYIHNNVHNLTGGNKWDLGMGHMSDVPVAAFDPVFWLHHCQIDRLLAIWQVLNWEKWWNGTKSDDEDPCDNRHTPLQPFHLKDNDPEKRVYTADLTRDWNKLGYSYDVLKDVATVEDVLNNNGTLKEEAFKSALRAKLDSLYPSAPVQGGPDKKLAPIPTQSKKMGDIEWFSGTPEEATWNDYIITVDYDRYAGGGSSYSIEFFLGGPRAADATNNFHPLNYIGCVYTFAGGQREKCGNCSNQAAKRVKSRGQLPLTVHILQQAADEIHLLKTYEDDEVTKYLKEHLKWRFVLLGGKVVSETLYPDTLVTVFKGTGRFNIQEKKPVEKNLTFASLVAGFSYRMPLEVIRPDKMSSDKVSMAVTSYDSKYEALVDVTKGKAGGYGGE</sequence>
<dbReference type="InterPro" id="IPR050316">
    <property type="entry name" value="Tyrosinase/Hemocyanin"/>
</dbReference>
<evidence type="ECO:0000256" key="8">
    <source>
        <dbReference type="ARBA" id="ARBA00023101"/>
    </source>
</evidence>
<evidence type="ECO:0000256" key="6">
    <source>
        <dbReference type="ARBA" id="ARBA00023008"/>
    </source>
</evidence>
<dbReference type="InterPro" id="IPR008922">
    <property type="entry name" value="Di-copper_centre_dom_sf"/>
</dbReference>